<dbReference type="RefSeq" id="WP_157816750.1">
    <property type="nucleotide sequence ID" value="NZ_CAWNNC010000001.1"/>
</dbReference>
<name>A0A2K8T2Y5_9NOSO</name>
<sequence>MQGLKRGIINKSTSVNSRYEAGAMRFCDVFKIRVLNHLFRGAIAAK</sequence>
<protein>
    <submittedName>
        <fullName evidence="1">Uncharacterized protein</fullName>
    </submittedName>
</protein>
<reference evidence="1 2" key="1">
    <citation type="submission" date="2017-11" db="EMBL/GenBank/DDBJ databases">
        <title>Complete genome of a free-living desiccation-tolerant cyanobacterium and its photosynthetic adaptation to extreme terrestrial habitat.</title>
        <authorList>
            <person name="Shang J."/>
        </authorList>
    </citation>
    <scope>NUCLEOTIDE SEQUENCE [LARGE SCALE GENOMIC DNA]</scope>
    <source>
        <strain evidence="1 2">CCNUN1</strain>
    </source>
</reference>
<accession>A0A2K8T2Y5</accession>
<gene>
    <name evidence="1" type="ORF">COO91_08181</name>
</gene>
<organism evidence="1 2">
    <name type="scientific">Nostoc flagelliforme CCNUN1</name>
    <dbReference type="NCBI Taxonomy" id="2038116"/>
    <lineage>
        <taxon>Bacteria</taxon>
        <taxon>Bacillati</taxon>
        <taxon>Cyanobacteriota</taxon>
        <taxon>Cyanophyceae</taxon>
        <taxon>Nostocales</taxon>
        <taxon>Nostocaceae</taxon>
        <taxon>Nostoc</taxon>
    </lineage>
</organism>
<dbReference type="AlphaFoldDB" id="A0A2K8T2Y5"/>
<dbReference type="EMBL" id="CP024785">
    <property type="protein sequence ID" value="AUB42078.1"/>
    <property type="molecule type" value="Genomic_DNA"/>
</dbReference>
<dbReference type="KEGG" id="nfl:COO91_08181"/>
<proteinExistence type="predicted"/>
<evidence type="ECO:0000313" key="1">
    <source>
        <dbReference type="EMBL" id="AUB42078.1"/>
    </source>
</evidence>
<dbReference type="Proteomes" id="UP000232003">
    <property type="component" value="Chromosome"/>
</dbReference>
<evidence type="ECO:0000313" key="2">
    <source>
        <dbReference type="Proteomes" id="UP000232003"/>
    </source>
</evidence>
<keyword evidence="2" id="KW-1185">Reference proteome</keyword>